<evidence type="ECO:0000259" key="6">
    <source>
        <dbReference type="Pfam" id="PF07291"/>
    </source>
</evidence>
<feature type="transmembrane region" description="Helical" evidence="5">
    <location>
        <begin position="50"/>
        <end position="68"/>
    </location>
</feature>
<keyword evidence="2 5" id="KW-0812">Transmembrane</keyword>
<dbReference type="RefSeq" id="WP_344861803.1">
    <property type="nucleotide sequence ID" value="NZ_BAAAUT010000032.1"/>
</dbReference>
<keyword evidence="4 5" id="KW-0472">Membrane</keyword>
<name>A0ABP6NEB9_9ACTN</name>
<evidence type="ECO:0000313" key="8">
    <source>
        <dbReference type="Proteomes" id="UP001500320"/>
    </source>
</evidence>
<dbReference type="InterPro" id="IPR009908">
    <property type="entry name" value="Methylamine_util_MauE"/>
</dbReference>
<dbReference type="Proteomes" id="UP001500320">
    <property type="component" value="Unassembled WGS sequence"/>
</dbReference>
<protein>
    <recommendedName>
        <fullName evidence="6">Methylamine utilisation protein MauE domain-containing protein</fullName>
    </recommendedName>
</protein>
<feature type="transmembrane region" description="Helical" evidence="5">
    <location>
        <begin position="74"/>
        <end position="94"/>
    </location>
</feature>
<comment type="caution">
    <text evidence="7">The sequence shown here is derived from an EMBL/GenBank/DDBJ whole genome shotgun (WGS) entry which is preliminary data.</text>
</comment>
<evidence type="ECO:0000256" key="2">
    <source>
        <dbReference type="ARBA" id="ARBA00022692"/>
    </source>
</evidence>
<gene>
    <name evidence="7" type="ORF">GCM10010466_40630</name>
</gene>
<evidence type="ECO:0000256" key="1">
    <source>
        <dbReference type="ARBA" id="ARBA00004141"/>
    </source>
</evidence>
<organism evidence="7 8">
    <name type="scientific">Planomonospora alba</name>
    <dbReference type="NCBI Taxonomy" id="161354"/>
    <lineage>
        <taxon>Bacteria</taxon>
        <taxon>Bacillati</taxon>
        <taxon>Actinomycetota</taxon>
        <taxon>Actinomycetes</taxon>
        <taxon>Streptosporangiales</taxon>
        <taxon>Streptosporangiaceae</taxon>
        <taxon>Planomonospora</taxon>
    </lineage>
</organism>
<dbReference type="Pfam" id="PF07291">
    <property type="entry name" value="MauE"/>
    <property type="match status" value="1"/>
</dbReference>
<comment type="subcellular location">
    <subcellularLocation>
        <location evidence="1">Membrane</location>
        <topology evidence="1">Multi-pass membrane protein</topology>
    </subcellularLocation>
</comment>
<reference evidence="8" key="1">
    <citation type="journal article" date="2019" name="Int. J. Syst. Evol. Microbiol.">
        <title>The Global Catalogue of Microorganisms (GCM) 10K type strain sequencing project: providing services to taxonomists for standard genome sequencing and annotation.</title>
        <authorList>
            <consortium name="The Broad Institute Genomics Platform"/>
            <consortium name="The Broad Institute Genome Sequencing Center for Infectious Disease"/>
            <person name="Wu L."/>
            <person name="Ma J."/>
        </authorList>
    </citation>
    <scope>NUCLEOTIDE SEQUENCE [LARGE SCALE GENOMIC DNA]</scope>
    <source>
        <strain evidence="8">JCM 9373</strain>
    </source>
</reference>
<proteinExistence type="predicted"/>
<evidence type="ECO:0000256" key="3">
    <source>
        <dbReference type="ARBA" id="ARBA00022989"/>
    </source>
</evidence>
<evidence type="ECO:0000256" key="5">
    <source>
        <dbReference type="SAM" id="Phobius"/>
    </source>
</evidence>
<feature type="domain" description="Methylamine utilisation protein MauE" evidence="6">
    <location>
        <begin position="2"/>
        <end position="132"/>
    </location>
</feature>
<keyword evidence="3 5" id="KW-1133">Transmembrane helix</keyword>
<evidence type="ECO:0000256" key="4">
    <source>
        <dbReference type="ARBA" id="ARBA00023136"/>
    </source>
</evidence>
<sequence>MLYLMITCRALLAVVFAVAVAGKVRGRAAFGEFVSSIAVLGVLPRRASAAAAYALTAAEAAAVLLLAWPPAVPVGFAAAVGTLAVLTGGVLAALRRGRRVPCRCFGASAAPLGRVHVVRNLVLAALGCAGLAAWAAAGASAPHPAGVALAIAAAGVGALLVVRLDDLMELFTV</sequence>
<keyword evidence="8" id="KW-1185">Reference proteome</keyword>
<evidence type="ECO:0000313" key="7">
    <source>
        <dbReference type="EMBL" id="GAA3145440.1"/>
    </source>
</evidence>
<dbReference type="EMBL" id="BAAAUT010000032">
    <property type="protein sequence ID" value="GAA3145440.1"/>
    <property type="molecule type" value="Genomic_DNA"/>
</dbReference>
<feature type="transmembrane region" description="Helical" evidence="5">
    <location>
        <begin position="143"/>
        <end position="162"/>
    </location>
</feature>
<feature type="transmembrane region" description="Helical" evidence="5">
    <location>
        <begin position="115"/>
        <end position="137"/>
    </location>
</feature>
<accession>A0ABP6NEB9</accession>